<sequence length="99" mass="11118">MKTSLIILIVMLGIVTMTTSKARVLEESKSASHEDQTKEINNKKFVNYNGKEVSVNKVDDDGDDDDSSNNHSRGSSSTTHRSISIDDYRRMFRDVPGRP</sequence>
<comment type="caution">
    <text evidence="3">The sequence shown here is derived from an EMBL/GenBank/DDBJ whole genome shotgun (WGS) entry which is preliminary data.</text>
</comment>
<name>A0AAP0P1N8_9MAGN</name>
<dbReference type="AlphaFoldDB" id="A0AAP0P1N8"/>
<evidence type="ECO:0000313" key="3">
    <source>
        <dbReference type="EMBL" id="KAK9124226.1"/>
    </source>
</evidence>
<feature type="compositionally biased region" description="Basic and acidic residues" evidence="1">
    <location>
        <begin position="83"/>
        <end position="99"/>
    </location>
</feature>
<accession>A0AAP0P1N8</accession>
<feature type="chain" id="PRO_5042882864" evidence="2">
    <location>
        <begin position="23"/>
        <end position="99"/>
    </location>
</feature>
<feature type="compositionally biased region" description="Basic and acidic residues" evidence="1">
    <location>
        <begin position="26"/>
        <end position="42"/>
    </location>
</feature>
<gene>
    <name evidence="3" type="ORF">Sjap_013828</name>
</gene>
<keyword evidence="2" id="KW-0732">Signal</keyword>
<organism evidence="3 4">
    <name type="scientific">Stephania japonica</name>
    <dbReference type="NCBI Taxonomy" id="461633"/>
    <lineage>
        <taxon>Eukaryota</taxon>
        <taxon>Viridiplantae</taxon>
        <taxon>Streptophyta</taxon>
        <taxon>Embryophyta</taxon>
        <taxon>Tracheophyta</taxon>
        <taxon>Spermatophyta</taxon>
        <taxon>Magnoliopsida</taxon>
        <taxon>Ranunculales</taxon>
        <taxon>Menispermaceae</taxon>
        <taxon>Menispermoideae</taxon>
        <taxon>Cissampelideae</taxon>
        <taxon>Stephania</taxon>
    </lineage>
</organism>
<feature type="compositionally biased region" description="Low complexity" evidence="1">
    <location>
        <begin position="69"/>
        <end position="82"/>
    </location>
</feature>
<proteinExistence type="predicted"/>
<evidence type="ECO:0000313" key="4">
    <source>
        <dbReference type="Proteomes" id="UP001417504"/>
    </source>
</evidence>
<feature type="signal peptide" evidence="2">
    <location>
        <begin position="1"/>
        <end position="22"/>
    </location>
</feature>
<dbReference type="EMBL" id="JBBNAE010000005">
    <property type="protein sequence ID" value="KAK9124226.1"/>
    <property type="molecule type" value="Genomic_DNA"/>
</dbReference>
<feature type="region of interest" description="Disordered" evidence="1">
    <location>
        <begin position="26"/>
        <end position="99"/>
    </location>
</feature>
<keyword evidence="4" id="KW-1185">Reference proteome</keyword>
<evidence type="ECO:0000256" key="2">
    <source>
        <dbReference type="SAM" id="SignalP"/>
    </source>
</evidence>
<evidence type="ECO:0000256" key="1">
    <source>
        <dbReference type="SAM" id="MobiDB-lite"/>
    </source>
</evidence>
<dbReference type="Proteomes" id="UP001417504">
    <property type="component" value="Unassembled WGS sequence"/>
</dbReference>
<protein>
    <submittedName>
        <fullName evidence="3">Uncharacterized protein</fullName>
    </submittedName>
</protein>
<reference evidence="3 4" key="1">
    <citation type="submission" date="2024-01" db="EMBL/GenBank/DDBJ databases">
        <title>Genome assemblies of Stephania.</title>
        <authorList>
            <person name="Yang L."/>
        </authorList>
    </citation>
    <scope>NUCLEOTIDE SEQUENCE [LARGE SCALE GENOMIC DNA]</scope>
    <source>
        <strain evidence="3">QJT</strain>
        <tissue evidence="3">Leaf</tissue>
    </source>
</reference>